<dbReference type="PANTHER" id="PTHR43135:SF3">
    <property type="entry name" value="ALPHA-D-RIBOSE 1-METHYLPHOSPHONATE 5-TRIPHOSPHATE DIPHOSPHATASE"/>
    <property type="match status" value="1"/>
</dbReference>
<dbReference type="Proteomes" id="UP000183376">
    <property type="component" value="Chromosome I"/>
</dbReference>
<sequence>MAEKTLDPPSGSSVTMTNIRVFDGERMTEDSAIRLRDGLIVALGGAELLEPGDEHVDGRGGTVLPGMIDAHVHLLPGSPKQAVTFGVTTVLDMFSKPDLVREATAQGAGPDAADVRSSSVGATAPGGHPSLMYAPFPYVTGPEDAEAFVADRVAEGATHLKVLYEDGKVGPMSWPSLDVPTVAALVEAAHRAGLLVAAHISTAQAAVDLLPTGVDVFAHVPFDVLTDEQIQAIVDAGVAVIATLSIADGFPGKDGAMPLLGELALKPRLGPAWSETVKAQGERWLPPEFPDFTVPSDNVRRLRAAGVPILVGTDAPNPGVVHGASVHRELQHLVAAGLDPLEALNAATARTADVFGLADRGRIRPGLRADLVLVEGRPDRYISDTQYVAAVWKQGARLDLDGYVGSADERAGLAMLREMTDRVISAFQREFDR</sequence>
<feature type="region of interest" description="Disordered" evidence="1">
    <location>
        <begin position="105"/>
        <end position="126"/>
    </location>
</feature>
<dbReference type="Gene3D" id="3.40.50.10910">
    <property type="entry name" value="Amidohydrolase"/>
    <property type="match status" value="1"/>
</dbReference>
<gene>
    <name evidence="3" type="ORF">SAMN04489726_1541</name>
</gene>
<reference evidence="3 4" key="1">
    <citation type="submission" date="2016-10" db="EMBL/GenBank/DDBJ databases">
        <authorList>
            <person name="de Groot N.N."/>
        </authorList>
    </citation>
    <scope>NUCLEOTIDE SEQUENCE [LARGE SCALE GENOMIC DNA]</scope>
    <source>
        <strain evidence="3 4">DSM 44149</strain>
    </source>
</reference>
<evidence type="ECO:0000313" key="3">
    <source>
        <dbReference type="EMBL" id="SDM42259.1"/>
    </source>
</evidence>
<accession>A0A1G9T3G9</accession>
<dbReference type="InterPro" id="IPR051781">
    <property type="entry name" value="Metallo-dep_Hydrolase"/>
</dbReference>
<dbReference type="GO" id="GO:0016810">
    <property type="term" value="F:hydrolase activity, acting on carbon-nitrogen (but not peptide) bonds"/>
    <property type="evidence" value="ECO:0007669"/>
    <property type="project" value="InterPro"/>
</dbReference>
<dbReference type="PANTHER" id="PTHR43135">
    <property type="entry name" value="ALPHA-D-RIBOSE 1-METHYLPHOSPHONATE 5-TRIPHOSPHATE DIPHOSPHATASE"/>
    <property type="match status" value="1"/>
</dbReference>
<dbReference type="Pfam" id="PF01979">
    <property type="entry name" value="Amidohydro_1"/>
    <property type="match status" value="1"/>
</dbReference>
<dbReference type="STRING" id="211114.SAMN04489726_1541"/>
<protein>
    <submittedName>
        <fullName evidence="3">Imidazolonepropionase</fullName>
    </submittedName>
</protein>
<dbReference type="AlphaFoldDB" id="A0A1G9T3G9"/>
<dbReference type="Gene3D" id="3.30.110.90">
    <property type="entry name" value="Amidohydrolase"/>
    <property type="match status" value="1"/>
</dbReference>
<dbReference type="SUPFAM" id="SSF51338">
    <property type="entry name" value="Composite domain of metallo-dependent hydrolases"/>
    <property type="match status" value="1"/>
</dbReference>
<organism evidence="3 4">
    <name type="scientific">Allokutzneria albata</name>
    <name type="common">Kibdelosporangium albatum</name>
    <dbReference type="NCBI Taxonomy" id="211114"/>
    <lineage>
        <taxon>Bacteria</taxon>
        <taxon>Bacillati</taxon>
        <taxon>Actinomycetota</taxon>
        <taxon>Actinomycetes</taxon>
        <taxon>Pseudonocardiales</taxon>
        <taxon>Pseudonocardiaceae</taxon>
        <taxon>Allokutzneria</taxon>
    </lineage>
</organism>
<dbReference type="OrthoDB" id="3514520at2"/>
<proteinExistence type="predicted"/>
<dbReference type="InterPro" id="IPR032466">
    <property type="entry name" value="Metal_Hydrolase"/>
</dbReference>
<dbReference type="RefSeq" id="WP_052408169.1">
    <property type="nucleotide sequence ID" value="NZ_JOEF01000041.1"/>
</dbReference>
<evidence type="ECO:0000259" key="2">
    <source>
        <dbReference type="Pfam" id="PF01979"/>
    </source>
</evidence>
<dbReference type="InterPro" id="IPR011059">
    <property type="entry name" value="Metal-dep_hydrolase_composite"/>
</dbReference>
<dbReference type="InterPro" id="IPR006680">
    <property type="entry name" value="Amidohydro-rel"/>
</dbReference>
<keyword evidence="4" id="KW-1185">Reference proteome</keyword>
<dbReference type="SUPFAM" id="SSF51556">
    <property type="entry name" value="Metallo-dependent hydrolases"/>
    <property type="match status" value="1"/>
</dbReference>
<name>A0A1G9T3G9_ALLAB</name>
<dbReference type="Gene3D" id="1.20.58.520">
    <property type="entry name" value="Amidohydrolase"/>
    <property type="match status" value="1"/>
</dbReference>
<feature type="domain" description="Amidohydrolase-related" evidence="2">
    <location>
        <begin position="62"/>
        <end position="390"/>
    </location>
</feature>
<dbReference type="Gene3D" id="2.30.40.10">
    <property type="entry name" value="Urease, subunit C, domain 1"/>
    <property type="match status" value="1"/>
</dbReference>
<dbReference type="eggNOG" id="COG1228">
    <property type="taxonomic scope" value="Bacteria"/>
</dbReference>
<evidence type="ECO:0000256" key="1">
    <source>
        <dbReference type="SAM" id="MobiDB-lite"/>
    </source>
</evidence>
<dbReference type="EMBL" id="LT629701">
    <property type="protein sequence ID" value="SDM42259.1"/>
    <property type="molecule type" value="Genomic_DNA"/>
</dbReference>
<evidence type="ECO:0000313" key="4">
    <source>
        <dbReference type="Proteomes" id="UP000183376"/>
    </source>
</evidence>